<evidence type="ECO:0000256" key="4">
    <source>
        <dbReference type="ARBA" id="ARBA00022645"/>
    </source>
</evidence>
<dbReference type="PANTHER" id="PTHR32282">
    <property type="entry name" value="BINDING PROTEIN TRANSPEPTIDASE, PUTATIVE-RELATED"/>
    <property type="match status" value="1"/>
</dbReference>
<dbReference type="Gene3D" id="1.10.3810.10">
    <property type="entry name" value="Biosynthetic peptidoglycan transglycosylase-like"/>
    <property type="match status" value="1"/>
</dbReference>
<dbReference type="Gene3D" id="3.40.710.10">
    <property type="entry name" value="DD-peptidase/beta-lactamase superfamily"/>
    <property type="match status" value="1"/>
</dbReference>
<dbReference type="GO" id="GO:0006508">
    <property type="term" value="P:proteolysis"/>
    <property type="evidence" value="ECO:0007669"/>
    <property type="project" value="UniProtKB-KW"/>
</dbReference>
<evidence type="ECO:0000256" key="10">
    <source>
        <dbReference type="ARBA" id="ARBA00022960"/>
    </source>
</evidence>
<evidence type="ECO:0000256" key="9">
    <source>
        <dbReference type="ARBA" id="ARBA00022801"/>
    </source>
</evidence>
<feature type="domain" description="Glycosyl transferase family 51" evidence="21">
    <location>
        <begin position="72"/>
        <end position="245"/>
    </location>
</feature>
<gene>
    <name evidence="22" type="primary">pbpF_2</name>
    <name evidence="22" type="ORF">CB4_03593</name>
</gene>
<keyword evidence="6" id="KW-0328">Glycosyltransferase</keyword>
<keyword evidence="14" id="KW-0511">Multifunctional enzyme</keyword>
<keyword evidence="3" id="KW-1003">Cell membrane</keyword>
<comment type="similarity">
    <text evidence="1">In the C-terminal section; belongs to the transpeptidase family.</text>
</comment>
<keyword evidence="11" id="KW-0573">Peptidoglycan synthesis</keyword>
<dbReference type="GO" id="GO:0030288">
    <property type="term" value="C:outer membrane-bounded periplasmic space"/>
    <property type="evidence" value="ECO:0007669"/>
    <property type="project" value="TreeGrafter"/>
</dbReference>
<evidence type="ECO:0000259" key="20">
    <source>
        <dbReference type="Pfam" id="PF00905"/>
    </source>
</evidence>
<evidence type="ECO:0000256" key="7">
    <source>
        <dbReference type="ARBA" id="ARBA00022679"/>
    </source>
</evidence>
<dbReference type="Proteomes" id="UP000217696">
    <property type="component" value="Chromosome"/>
</dbReference>
<keyword evidence="9" id="KW-0378">Hydrolase</keyword>
<evidence type="ECO:0000256" key="3">
    <source>
        <dbReference type="ARBA" id="ARBA00022475"/>
    </source>
</evidence>
<dbReference type="EMBL" id="AP017312">
    <property type="protein sequence ID" value="BAU29393.1"/>
    <property type="molecule type" value="Genomic_DNA"/>
</dbReference>
<keyword evidence="10" id="KW-0133">Cell shape</keyword>
<dbReference type="Pfam" id="PF00905">
    <property type="entry name" value="Transpeptidase"/>
    <property type="match status" value="1"/>
</dbReference>
<evidence type="ECO:0000256" key="2">
    <source>
        <dbReference type="ARBA" id="ARBA00007739"/>
    </source>
</evidence>
<dbReference type="GO" id="GO:0008360">
    <property type="term" value="P:regulation of cell shape"/>
    <property type="evidence" value="ECO:0007669"/>
    <property type="project" value="UniProtKB-KW"/>
</dbReference>
<dbReference type="GO" id="GO:0008955">
    <property type="term" value="F:peptidoglycan glycosyltransferase activity"/>
    <property type="evidence" value="ECO:0007669"/>
    <property type="project" value="UniProtKB-EC"/>
</dbReference>
<dbReference type="NCBIfam" id="TIGR02074">
    <property type="entry name" value="PBP_1a_fam"/>
    <property type="match status" value="1"/>
</dbReference>
<evidence type="ECO:0000256" key="1">
    <source>
        <dbReference type="ARBA" id="ARBA00007090"/>
    </source>
</evidence>
<protein>
    <submittedName>
        <fullName evidence="22">Penicillin-binding protein 1F</fullName>
    </submittedName>
</protein>
<evidence type="ECO:0000256" key="5">
    <source>
        <dbReference type="ARBA" id="ARBA00022670"/>
    </source>
</evidence>
<evidence type="ECO:0000256" key="17">
    <source>
        <dbReference type="ARBA" id="ARBA00049902"/>
    </source>
</evidence>
<keyword evidence="5" id="KW-0645">Protease</keyword>
<dbReference type="InterPro" id="IPR050396">
    <property type="entry name" value="Glycosyltr_51/Transpeptidase"/>
</dbReference>
<keyword evidence="8 19" id="KW-0812">Transmembrane</keyword>
<dbReference type="GO" id="GO:0009252">
    <property type="term" value="P:peptidoglycan biosynthetic process"/>
    <property type="evidence" value="ECO:0007669"/>
    <property type="project" value="UniProtKB-KW"/>
</dbReference>
<feature type="compositionally biased region" description="Polar residues" evidence="18">
    <location>
        <begin position="830"/>
        <end position="841"/>
    </location>
</feature>
<comment type="similarity">
    <text evidence="2">In the N-terminal section; belongs to the glycosyltransferase 51 family.</text>
</comment>
<accession>A0A0U5B079</accession>
<keyword evidence="15" id="KW-0961">Cell wall biogenesis/degradation</keyword>
<dbReference type="GO" id="GO:0008658">
    <property type="term" value="F:penicillin binding"/>
    <property type="evidence" value="ECO:0007669"/>
    <property type="project" value="InterPro"/>
</dbReference>
<evidence type="ECO:0000256" key="12">
    <source>
        <dbReference type="ARBA" id="ARBA00022989"/>
    </source>
</evidence>
<dbReference type="Gene3D" id="2.60.40.10">
    <property type="entry name" value="Immunoglobulins"/>
    <property type="match status" value="1"/>
</dbReference>
<dbReference type="GO" id="GO:0071555">
    <property type="term" value="P:cell wall organization"/>
    <property type="evidence" value="ECO:0007669"/>
    <property type="project" value="UniProtKB-KW"/>
</dbReference>
<keyword evidence="13 19" id="KW-0472">Membrane</keyword>
<organism evidence="22 23">
    <name type="scientific">Aneurinibacillus soli</name>
    <dbReference type="NCBI Taxonomy" id="1500254"/>
    <lineage>
        <taxon>Bacteria</taxon>
        <taxon>Bacillati</taxon>
        <taxon>Bacillota</taxon>
        <taxon>Bacilli</taxon>
        <taxon>Bacillales</taxon>
        <taxon>Paenibacillaceae</taxon>
        <taxon>Aneurinibacillus group</taxon>
        <taxon>Aneurinibacillus</taxon>
    </lineage>
</organism>
<dbReference type="InterPro" id="IPR013783">
    <property type="entry name" value="Ig-like_fold"/>
</dbReference>
<feature type="domain" description="Penicillin-binding protein transpeptidase" evidence="20">
    <location>
        <begin position="342"/>
        <end position="621"/>
    </location>
</feature>
<name>A0A0U5B079_9BACL</name>
<dbReference type="InterPro" id="IPR001460">
    <property type="entry name" value="PCN-bd_Tpept"/>
</dbReference>
<feature type="transmembrane region" description="Helical" evidence="19">
    <location>
        <begin position="21"/>
        <end position="46"/>
    </location>
</feature>
<dbReference type="SUPFAM" id="SSF56601">
    <property type="entry name" value="beta-lactamase/transpeptidase-like"/>
    <property type="match status" value="1"/>
</dbReference>
<keyword evidence="23" id="KW-1185">Reference proteome</keyword>
<feature type="region of interest" description="Disordered" evidence="18">
    <location>
        <begin position="627"/>
        <end position="649"/>
    </location>
</feature>
<dbReference type="SUPFAM" id="SSF53955">
    <property type="entry name" value="Lysozyme-like"/>
    <property type="match status" value="1"/>
</dbReference>
<keyword evidence="12 19" id="KW-1133">Transmembrane helix</keyword>
<evidence type="ECO:0000256" key="8">
    <source>
        <dbReference type="ARBA" id="ARBA00022692"/>
    </source>
</evidence>
<feature type="region of interest" description="Disordered" evidence="18">
    <location>
        <begin position="727"/>
        <end position="841"/>
    </location>
</feature>
<comment type="catalytic activity">
    <reaction evidence="16">
        <text>Preferential cleavage: (Ac)2-L-Lys-D-Ala-|-D-Ala. Also transpeptidation of peptidyl-alanyl moieties that are N-acyl substituents of D-alanine.</text>
        <dbReference type="EC" id="3.4.16.4"/>
    </reaction>
</comment>
<evidence type="ECO:0000313" key="23">
    <source>
        <dbReference type="Proteomes" id="UP000217696"/>
    </source>
</evidence>
<dbReference type="FunFam" id="1.10.3810.10:FF:000001">
    <property type="entry name" value="Penicillin-binding protein 1A"/>
    <property type="match status" value="1"/>
</dbReference>
<dbReference type="InterPro" id="IPR001264">
    <property type="entry name" value="Glyco_trans_51"/>
</dbReference>
<evidence type="ECO:0000256" key="16">
    <source>
        <dbReference type="ARBA" id="ARBA00034000"/>
    </source>
</evidence>
<evidence type="ECO:0000256" key="13">
    <source>
        <dbReference type="ARBA" id="ARBA00023136"/>
    </source>
</evidence>
<evidence type="ECO:0000259" key="21">
    <source>
        <dbReference type="Pfam" id="PF00912"/>
    </source>
</evidence>
<proteinExistence type="inferred from homology"/>
<reference evidence="22 23" key="1">
    <citation type="submission" date="2015-12" db="EMBL/GenBank/DDBJ databases">
        <title>Genome sequence of Aneurinibacillus soli.</title>
        <authorList>
            <person name="Lee J.S."/>
            <person name="Lee K.C."/>
            <person name="Kim K.K."/>
            <person name="Lee B.W."/>
        </authorList>
    </citation>
    <scope>NUCLEOTIDE SEQUENCE [LARGE SCALE GENOMIC DNA]</scope>
    <source>
        <strain evidence="22 23">CB4</strain>
    </source>
</reference>
<sequence>MDKNKATQPARRKKRRAKRKPWLLVFLMTGLFMTLSIAGCSALYVAGNQMIDEKKLDLMETSTVYAADGKTLIAKLAPSENREKVSFDKIPKHVVDAFVATEDNRFYEHNGIDPVGIGRAIFKDIVTGSKAEGASTITQQLARNVFLSKDKTFMRKTKEMMIAMNLERKYSKTQIMEMYLNVIYAGKGVFGVQTASKYYFGKDVSQLSLEEGAMLAALPKAPNSYSPVDHPDAALKRRNLVLGLMEKNGYITEQQMKEAQQKPLNVIKTEKKKTDVAYQAYLDYLVEEAENDLGISGEELYQGGYKIITYMDKDAQKAMFDEYQKEENFPHDASDGKKVQSAMVIMETKTGGITAMVGGRDYAPKGTNRAKLHFQPGSTIKPLVDYTPALEKGWTPNSTVRDDRVTYRKYGGWTPRNFPGEGYAGGITMERALVDSRNAAAVWTLNEVGLDKGVSYLKKFGITPEPTEENNLSLALGGMEKGTSPIQMAQAYATFANNGNRPTGHVIKEIRSKDDAIIMKEHAETTPVVKPKSAYYMTEMLQSVVNSGTGRAAAFGYPLAGKTGTQQYDGASGANRFAWFVGYTPDYVGAVYMGFDTTDKTHYLKTTGGGYPAKLFSRVMEKAMKDKERKDFGRPEGLTQDPAPQVTAPSASGLSAVVAEGNGNKFVKITWSGGGNNIKYRLYQFLGSPSEKQLIADTSATSFTAPFDPNQLYTYVVVPYNADTGEEGGMSNMANTAIPDTPVSDNSQNQKQPADSNSQPQKPADSNQQNSNQQIPTAPNPDGTQPQPDQQNPGTTGAGDTNQQPGATQTNPEQQPAKGKKDKTEGQGNGHNQQAPTGVNP</sequence>
<evidence type="ECO:0000256" key="19">
    <source>
        <dbReference type="SAM" id="Phobius"/>
    </source>
</evidence>
<dbReference type="KEGG" id="asoc:CB4_03593"/>
<dbReference type="InterPro" id="IPR012338">
    <property type="entry name" value="Beta-lactam/transpept-like"/>
</dbReference>
<dbReference type="PANTHER" id="PTHR32282:SF32">
    <property type="entry name" value="PENICILLIN-BINDING PROTEIN 2A"/>
    <property type="match status" value="1"/>
</dbReference>
<dbReference type="OrthoDB" id="9766909at2"/>
<keyword evidence="4" id="KW-0121">Carboxypeptidase</keyword>
<evidence type="ECO:0000313" key="22">
    <source>
        <dbReference type="EMBL" id="BAU29393.1"/>
    </source>
</evidence>
<evidence type="ECO:0000256" key="11">
    <source>
        <dbReference type="ARBA" id="ARBA00022984"/>
    </source>
</evidence>
<evidence type="ECO:0000256" key="18">
    <source>
        <dbReference type="SAM" id="MobiDB-lite"/>
    </source>
</evidence>
<dbReference type="GO" id="GO:0009002">
    <property type="term" value="F:serine-type D-Ala-D-Ala carboxypeptidase activity"/>
    <property type="evidence" value="ECO:0007669"/>
    <property type="project" value="UniProtKB-EC"/>
</dbReference>
<dbReference type="RefSeq" id="WP_096467076.1">
    <property type="nucleotide sequence ID" value="NZ_AP017312.1"/>
</dbReference>
<evidence type="ECO:0000256" key="14">
    <source>
        <dbReference type="ARBA" id="ARBA00023268"/>
    </source>
</evidence>
<comment type="catalytic activity">
    <reaction evidence="17">
        <text>[GlcNAc-(1-&gt;4)-Mur2Ac(oyl-L-Ala-gamma-D-Glu-L-Lys-D-Ala-D-Ala)](n)-di-trans,octa-cis-undecaprenyl diphosphate + beta-D-GlcNAc-(1-&gt;4)-Mur2Ac(oyl-L-Ala-gamma-D-Glu-L-Lys-D-Ala-D-Ala)-di-trans,octa-cis-undecaprenyl diphosphate = [GlcNAc-(1-&gt;4)-Mur2Ac(oyl-L-Ala-gamma-D-Glu-L-Lys-D-Ala-D-Ala)](n+1)-di-trans,octa-cis-undecaprenyl diphosphate + di-trans,octa-cis-undecaprenyl diphosphate + H(+)</text>
        <dbReference type="Rhea" id="RHEA:23708"/>
        <dbReference type="Rhea" id="RHEA-COMP:9602"/>
        <dbReference type="Rhea" id="RHEA-COMP:9603"/>
        <dbReference type="ChEBI" id="CHEBI:15378"/>
        <dbReference type="ChEBI" id="CHEBI:58405"/>
        <dbReference type="ChEBI" id="CHEBI:60033"/>
        <dbReference type="ChEBI" id="CHEBI:78435"/>
        <dbReference type="EC" id="2.4.99.28"/>
    </reaction>
</comment>
<dbReference type="AlphaFoldDB" id="A0A0U5B079"/>
<dbReference type="Pfam" id="PF00912">
    <property type="entry name" value="Transgly"/>
    <property type="match status" value="1"/>
</dbReference>
<evidence type="ECO:0000256" key="6">
    <source>
        <dbReference type="ARBA" id="ARBA00022676"/>
    </source>
</evidence>
<feature type="compositionally biased region" description="Polar residues" evidence="18">
    <location>
        <begin position="743"/>
        <end position="814"/>
    </location>
</feature>
<dbReference type="InterPro" id="IPR023346">
    <property type="entry name" value="Lysozyme-like_dom_sf"/>
</dbReference>
<dbReference type="InterPro" id="IPR036950">
    <property type="entry name" value="PBP_transglycosylase"/>
</dbReference>
<evidence type="ECO:0000256" key="15">
    <source>
        <dbReference type="ARBA" id="ARBA00023316"/>
    </source>
</evidence>
<keyword evidence="7" id="KW-0808">Transferase</keyword>